<keyword evidence="2" id="KW-1185">Reference proteome</keyword>
<dbReference type="RefSeq" id="WP_069912202.1">
    <property type="nucleotide sequence ID" value="NZ_LAJE02000366.1"/>
</dbReference>
<sequence length="69" mass="7852">MILLGYDRALMDAMLVVSSTESNEMFPVTGPNTALFHISYRELPDEGRYKEAMKEARARKSAERLESVQ</sequence>
<dbReference type="EMBL" id="LAJE02000366">
    <property type="protein sequence ID" value="OEO28498.1"/>
    <property type="molecule type" value="Genomic_DNA"/>
</dbReference>
<organism evidence="1 2">
    <name type="scientific">Devosia insulae DS-56</name>
    <dbReference type="NCBI Taxonomy" id="1116389"/>
    <lineage>
        <taxon>Bacteria</taxon>
        <taxon>Pseudomonadati</taxon>
        <taxon>Pseudomonadota</taxon>
        <taxon>Alphaproteobacteria</taxon>
        <taxon>Hyphomicrobiales</taxon>
        <taxon>Devosiaceae</taxon>
        <taxon>Devosia</taxon>
    </lineage>
</organism>
<protein>
    <submittedName>
        <fullName evidence="1">Uncharacterized protein</fullName>
    </submittedName>
</protein>
<proteinExistence type="predicted"/>
<dbReference type="AlphaFoldDB" id="A0A1E5XIT2"/>
<evidence type="ECO:0000313" key="1">
    <source>
        <dbReference type="EMBL" id="OEO28498.1"/>
    </source>
</evidence>
<reference evidence="1 2" key="1">
    <citation type="journal article" date="2015" name="Genome Announc.">
        <title>Genome Assemblies of Three Soil-Associated Devosia species: D. insulae, D. limi, and D. soli.</title>
        <authorList>
            <person name="Hassan Y.I."/>
            <person name="Lepp D."/>
            <person name="Zhou T."/>
        </authorList>
    </citation>
    <scope>NUCLEOTIDE SEQUENCE [LARGE SCALE GENOMIC DNA]</scope>
    <source>
        <strain evidence="1 2">DS-56</strain>
    </source>
</reference>
<comment type="caution">
    <text evidence="1">The sequence shown here is derived from an EMBL/GenBank/DDBJ whole genome shotgun (WGS) entry which is preliminary data.</text>
</comment>
<accession>A0A1E5XIT2</accession>
<dbReference type="OrthoDB" id="570687at356"/>
<gene>
    <name evidence="1" type="ORF">VW23_004550</name>
</gene>
<evidence type="ECO:0000313" key="2">
    <source>
        <dbReference type="Proteomes" id="UP000095463"/>
    </source>
</evidence>
<dbReference type="Proteomes" id="UP000095463">
    <property type="component" value="Unassembled WGS sequence"/>
</dbReference>
<name>A0A1E5XIT2_9HYPH</name>